<dbReference type="PANTHER" id="PTHR33303">
    <property type="entry name" value="CYTOPLASMIC PROTEIN-RELATED"/>
    <property type="match status" value="1"/>
</dbReference>
<organism evidence="2 3">
    <name type="scientific">Donghicola mangrovi</name>
    <dbReference type="NCBI Taxonomy" id="2729614"/>
    <lineage>
        <taxon>Bacteria</taxon>
        <taxon>Pseudomonadati</taxon>
        <taxon>Pseudomonadota</taxon>
        <taxon>Alphaproteobacteria</taxon>
        <taxon>Rhodobacterales</taxon>
        <taxon>Roseobacteraceae</taxon>
        <taxon>Donghicola</taxon>
    </lineage>
</organism>
<dbReference type="Pfam" id="PF13380">
    <property type="entry name" value="CoA_binding_2"/>
    <property type="match status" value="1"/>
</dbReference>
<gene>
    <name evidence="2" type="ORF">HJ536_15970</name>
</gene>
<comment type="caution">
    <text evidence="2">The sequence shown here is derived from an EMBL/GenBank/DDBJ whole genome shotgun (WGS) entry which is preliminary data.</text>
</comment>
<dbReference type="SUPFAM" id="SSF51735">
    <property type="entry name" value="NAD(P)-binding Rossmann-fold domains"/>
    <property type="match status" value="1"/>
</dbReference>
<dbReference type="RefSeq" id="WP_177158469.1">
    <property type="nucleotide sequence ID" value="NZ_JABCJE010000009.1"/>
</dbReference>
<name>A0A850Q6V6_9RHOB</name>
<evidence type="ECO:0000313" key="2">
    <source>
        <dbReference type="EMBL" id="NVO24856.1"/>
    </source>
</evidence>
<dbReference type="InterPro" id="IPR036291">
    <property type="entry name" value="NAD(P)-bd_dom_sf"/>
</dbReference>
<dbReference type="EMBL" id="JABCJE010000009">
    <property type="protein sequence ID" value="NVO24856.1"/>
    <property type="molecule type" value="Genomic_DNA"/>
</dbReference>
<dbReference type="InterPro" id="IPR003781">
    <property type="entry name" value="CoA-bd"/>
</dbReference>
<dbReference type="Proteomes" id="UP000592216">
    <property type="component" value="Unassembled WGS sequence"/>
</dbReference>
<dbReference type="SMART" id="SM00881">
    <property type="entry name" value="CoA_binding"/>
    <property type="match status" value="1"/>
</dbReference>
<evidence type="ECO:0000259" key="1">
    <source>
        <dbReference type="SMART" id="SM00881"/>
    </source>
</evidence>
<reference evidence="2 3" key="1">
    <citation type="submission" date="2020-04" db="EMBL/GenBank/DDBJ databases">
        <title>Donghicola sp., a member of the Rhodobacteraceae family isolated from mangrove forest in Thailand.</title>
        <authorList>
            <person name="Charoenyingcharoen P."/>
            <person name="Yukphan P."/>
        </authorList>
    </citation>
    <scope>NUCLEOTIDE SEQUENCE [LARGE SCALE GENOMIC DNA]</scope>
    <source>
        <strain evidence="2 3">B5-SW-15</strain>
    </source>
</reference>
<sequence length="139" mass="14587">MTQTDAQLRDILTNAKTIALVGASSNPARPSFQVGNFLAGQGYRVIGVNPGLAGQQLYGETVVGALGDITDLVDIVDIFRAGEAVPAIVEEALSLSGPRTIWLQLGVDSAEGVALAQENGLKVVENRCPKIEMPRLGMV</sequence>
<proteinExistence type="predicted"/>
<dbReference type="Gene3D" id="3.40.50.720">
    <property type="entry name" value="NAD(P)-binding Rossmann-like Domain"/>
    <property type="match status" value="1"/>
</dbReference>
<dbReference type="AlphaFoldDB" id="A0A850Q6V6"/>
<evidence type="ECO:0000313" key="3">
    <source>
        <dbReference type="Proteomes" id="UP000592216"/>
    </source>
</evidence>
<accession>A0A850Q6V6</accession>
<dbReference type="PANTHER" id="PTHR33303:SF2">
    <property type="entry name" value="COA-BINDING DOMAIN-CONTAINING PROTEIN"/>
    <property type="match status" value="1"/>
</dbReference>
<feature type="domain" description="CoA-binding" evidence="1">
    <location>
        <begin position="12"/>
        <end position="107"/>
    </location>
</feature>
<protein>
    <submittedName>
        <fullName evidence="2">CoA-binding protein</fullName>
    </submittedName>
</protein>